<feature type="region of interest" description="C-terminal hotdog fold" evidence="49">
    <location>
        <begin position="1233"/>
        <end position="1358"/>
    </location>
</feature>
<dbReference type="InterPro" id="IPR049391">
    <property type="entry name" value="FAS_pseudo-KR"/>
</dbReference>
<dbReference type="Gene3D" id="3.40.50.1820">
    <property type="entry name" value="alpha/beta hydrolase"/>
    <property type="match status" value="1"/>
</dbReference>
<dbReference type="SMART" id="SM00829">
    <property type="entry name" value="PKS_ER"/>
    <property type="match status" value="1"/>
</dbReference>
<comment type="catalytic activity">
    <reaction evidence="40">
        <text>(2E)-octadecenoyl-[ACP] + NADPH + H(+) = octadecanoyl-[ACP] + NADP(+)</text>
        <dbReference type="Rhea" id="RHEA:41928"/>
        <dbReference type="Rhea" id="RHEA-COMP:9655"/>
        <dbReference type="Rhea" id="RHEA-COMP:9656"/>
        <dbReference type="ChEBI" id="CHEBI:15378"/>
        <dbReference type="ChEBI" id="CHEBI:57783"/>
        <dbReference type="ChEBI" id="CHEBI:58349"/>
        <dbReference type="ChEBI" id="CHEBI:78489"/>
        <dbReference type="ChEBI" id="CHEBI:78495"/>
    </reaction>
    <physiologicalReaction direction="left-to-right" evidence="40">
        <dbReference type="Rhea" id="RHEA:41929"/>
    </physiologicalReaction>
</comment>
<evidence type="ECO:0000256" key="37">
    <source>
        <dbReference type="ARBA" id="ARBA00048691"/>
    </source>
</evidence>
<keyword evidence="55" id="KW-1185">Reference proteome</keyword>
<evidence type="ECO:0000256" key="19">
    <source>
        <dbReference type="ARBA" id="ARBA00047300"/>
    </source>
</evidence>
<comment type="catalytic activity">
    <reaction evidence="29">
        <text>acetyl-[ACP] + malonyl-[ACP] + H(+) = 3-oxobutanoyl-[ACP] + holo-[ACP] + CO2</text>
        <dbReference type="Rhea" id="RHEA:41800"/>
        <dbReference type="Rhea" id="RHEA-COMP:9621"/>
        <dbReference type="Rhea" id="RHEA-COMP:9623"/>
        <dbReference type="Rhea" id="RHEA-COMP:9625"/>
        <dbReference type="Rhea" id="RHEA-COMP:9685"/>
        <dbReference type="ChEBI" id="CHEBI:15378"/>
        <dbReference type="ChEBI" id="CHEBI:16526"/>
        <dbReference type="ChEBI" id="CHEBI:64479"/>
        <dbReference type="ChEBI" id="CHEBI:78446"/>
        <dbReference type="ChEBI" id="CHEBI:78449"/>
        <dbReference type="ChEBI" id="CHEBI:78450"/>
    </reaction>
    <physiologicalReaction direction="left-to-right" evidence="29">
        <dbReference type="Rhea" id="RHEA:41801"/>
    </physiologicalReaction>
</comment>
<dbReference type="InterPro" id="IPR016039">
    <property type="entry name" value="Thiolase-like"/>
</dbReference>
<comment type="catalytic activity">
    <reaction evidence="25">
        <text>dodecanoyl-[ACP] + malonyl-[ACP] + H(+) = 3-oxotetradecanoyl-[ACP] + holo-[ACP] + CO2</text>
        <dbReference type="Rhea" id="RHEA:41884"/>
        <dbReference type="Rhea" id="RHEA-COMP:9623"/>
        <dbReference type="Rhea" id="RHEA-COMP:9644"/>
        <dbReference type="Rhea" id="RHEA-COMP:9645"/>
        <dbReference type="Rhea" id="RHEA-COMP:9685"/>
        <dbReference type="ChEBI" id="CHEBI:15378"/>
        <dbReference type="ChEBI" id="CHEBI:16526"/>
        <dbReference type="ChEBI" id="CHEBI:64479"/>
        <dbReference type="ChEBI" id="CHEBI:65264"/>
        <dbReference type="ChEBI" id="CHEBI:78449"/>
        <dbReference type="ChEBI" id="CHEBI:78473"/>
    </reaction>
    <physiologicalReaction direction="left-to-right" evidence="25">
        <dbReference type="Rhea" id="RHEA:41885"/>
    </physiologicalReaction>
</comment>
<comment type="catalytic activity">
    <reaction evidence="43">
        <text>3-oxododecanoyl-[ACP] + NADPH + H(+) = (3R)-hydroxydodecanoyl-[ACP] + NADP(+)</text>
        <dbReference type="Rhea" id="RHEA:41872"/>
        <dbReference type="Rhea" id="RHEA-COMP:9641"/>
        <dbReference type="Rhea" id="RHEA-COMP:9642"/>
        <dbReference type="ChEBI" id="CHEBI:15378"/>
        <dbReference type="ChEBI" id="CHEBI:57783"/>
        <dbReference type="ChEBI" id="CHEBI:58349"/>
        <dbReference type="ChEBI" id="CHEBI:78469"/>
        <dbReference type="ChEBI" id="CHEBI:78470"/>
    </reaction>
    <physiologicalReaction direction="left-to-right" evidence="43">
        <dbReference type="Rhea" id="RHEA:41873"/>
    </physiologicalReaction>
</comment>
<dbReference type="InterPro" id="IPR014031">
    <property type="entry name" value="Ketoacyl_synth_C"/>
</dbReference>
<dbReference type="GO" id="GO:0004316">
    <property type="term" value="F:3-oxoacyl-[acyl-carrier-protein] reductase (NADPH) activity"/>
    <property type="evidence" value="ECO:0007669"/>
    <property type="project" value="UniProtKB-EC"/>
</dbReference>
<evidence type="ECO:0000313" key="54">
    <source>
        <dbReference type="EMBL" id="CAB0032617.1"/>
    </source>
</evidence>
<comment type="catalytic activity">
    <reaction evidence="9">
        <text>(3R)-hydroxyoctanoyl-[ACP] = (2E)-octenoyl-[ACP] + H2O</text>
        <dbReference type="Rhea" id="RHEA:41844"/>
        <dbReference type="Rhea" id="RHEA-COMP:9634"/>
        <dbReference type="Rhea" id="RHEA-COMP:9635"/>
        <dbReference type="ChEBI" id="CHEBI:15377"/>
        <dbReference type="ChEBI" id="CHEBI:78461"/>
        <dbReference type="ChEBI" id="CHEBI:78462"/>
    </reaction>
    <physiologicalReaction direction="left-to-right" evidence="9">
        <dbReference type="Rhea" id="RHEA:41845"/>
    </physiologicalReaction>
</comment>
<comment type="catalytic activity">
    <reaction evidence="36">
        <text>a 2,3-saturated acyl-[ACP] + NADP(+) = a (2E)-enoyl-[ACP] + NADPH + H(+)</text>
        <dbReference type="Rhea" id="RHEA:22564"/>
        <dbReference type="Rhea" id="RHEA-COMP:9925"/>
        <dbReference type="Rhea" id="RHEA-COMP:9926"/>
        <dbReference type="ChEBI" id="CHEBI:15378"/>
        <dbReference type="ChEBI" id="CHEBI:57783"/>
        <dbReference type="ChEBI" id="CHEBI:58349"/>
        <dbReference type="ChEBI" id="CHEBI:78784"/>
        <dbReference type="ChEBI" id="CHEBI:78785"/>
        <dbReference type="EC" id="1.3.1.39"/>
    </reaction>
    <physiologicalReaction direction="right-to-left" evidence="36">
        <dbReference type="Rhea" id="RHEA:22566"/>
    </physiologicalReaction>
</comment>
<comment type="catalytic activity">
    <reaction evidence="10">
        <text>(3R)-hydroxydodecanoyl-[ACP] = (2E)-dodecenoyl-[ACP] + H2O</text>
        <dbReference type="Rhea" id="RHEA:41876"/>
        <dbReference type="Rhea" id="RHEA-COMP:9642"/>
        <dbReference type="Rhea" id="RHEA-COMP:9643"/>
        <dbReference type="ChEBI" id="CHEBI:15377"/>
        <dbReference type="ChEBI" id="CHEBI:78470"/>
        <dbReference type="ChEBI" id="CHEBI:78472"/>
    </reaction>
    <physiologicalReaction direction="left-to-right" evidence="10">
        <dbReference type="Rhea" id="RHEA:41877"/>
    </physiologicalReaction>
</comment>
<evidence type="ECO:0000256" key="49">
    <source>
        <dbReference type="PROSITE-ProRule" id="PRU01363"/>
    </source>
</evidence>
<keyword evidence="2" id="KW-0596">Phosphopantetheine</keyword>
<feature type="domain" description="PKS/mFAS DH" evidence="53">
    <location>
        <begin position="1094"/>
        <end position="1358"/>
    </location>
</feature>
<feature type="region of interest" description="N-terminal hotdog fold" evidence="49">
    <location>
        <begin position="1094"/>
        <end position="1218"/>
    </location>
</feature>
<evidence type="ECO:0000256" key="25">
    <source>
        <dbReference type="ARBA" id="ARBA00047578"/>
    </source>
</evidence>
<comment type="catalytic activity">
    <reaction evidence="30">
        <text>hexadecanoyl-[ACP] + malonyl-[ACP] + H(+) = 3-oxooctadecanoyl-[ACP] + holo-[ACP] + CO2</text>
        <dbReference type="Rhea" id="RHEA:41916"/>
        <dbReference type="Rhea" id="RHEA-COMP:9623"/>
        <dbReference type="Rhea" id="RHEA-COMP:9652"/>
        <dbReference type="Rhea" id="RHEA-COMP:9653"/>
        <dbReference type="Rhea" id="RHEA-COMP:9685"/>
        <dbReference type="ChEBI" id="CHEBI:15378"/>
        <dbReference type="ChEBI" id="CHEBI:16526"/>
        <dbReference type="ChEBI" id="CHEBI:64479"/>
        <dbReference type="ChEBI" id="CHEBI:78449"/>
        <dbReference type="ChEBI" id="CHEBI:78483"/>
        <dbReference type="ChEBI" id="CHEBI:78487"/>
    </reaction>
    <physiologicalReaction direction="left-to-right" evidence="30">
        <dbReference type="Rhea" id="RHEA:41917"/>
    </physiologicalReaction>
</comment>
<comment type="catalytic activity">
    <reaction evidence="33">
        <text>(2E)-octenoyl-[ACP] + NADPH + H(+) = octanoyl-[ACP] + NADP(+)</text>
        <dbReference type="Rhea" id="RHEA:41848"/>
        <dbReference type="Rhea" id="RHEA-COMP:9635"/>
        <dbReference type="Rhea" id="RHEA-COMP:9636"/>
        <dbReference type="ChEBI" id="CHEBI:15378"/>
        <dbReference type="ChEBI" id="CHEBI:57783"/>
        <dbReference type="ChEBI" id="CHEBI:58349"/>
        <dbReference type="ChEBI" id="CHEBI:78462"/>
        <dbReference type="ChEBI" id="CHEBI:78463"/>
    </reaction>
    <physiologicalReaction direction="left-to-right" evidence="33">
        <dbReference type="Rhea" id="RHEA:41849"/>
    </physiologicalReaction>
</comment>
<evidence type="ECO:0000256" key="20">
    <source>
        <dbReference type="ARBA" id="ARBA00047394"/>
    </source>
</evidence>
<dbReference type="PROSITE" id="PS00606">
    <property type="entry name" value="KS3_1"/>
    <property type="match status" value="1"/>
</dbReference>
<dbReference type="Pfam" id="PF21149">
    <property type="entry name" value="FAS_pseudo-KR"/>
    <property type="match status" value="1"/>
</dbReference>
<keyword evidence="50" id="KW-0175">Coiled coil</keyword>
<accession>A0A6H5IAF0</accession>
<dbReference type="GO" id="GO:0141148">
    <property type="term" value="F:enoyl-[acyl-carrier-protein] reductase (NADPH) activity"/>
    <property type="evidence" value="ECO:0007669"/>
    <property type="project" value="UniProtKB-EC"/>
</dbReference>
<comment type="catalytic activity">
    <reaction evidence="12">
        <text>(3R)-hydroxydecanoyl-[ACP] = (2E)-decenoyl-[ACP] + H2O</text>
        <dbReference type="Rhea" id="RHEA:41860"/>
        <dbReference type="Rhea" id="RHEA-COMP:9638"/>
        <dbReference type="Rhea" id="RHEA-COMP:9639"/>
        <dbReference type="ChEBI" id="CHEBI:15377"/>
        <dbReference type="ChEBI" id="CHEBI:78466"/>
        <dbReference type="ChEBI" id="CHEBI:78467"/>
    </reaction>
    <physiologicalReaction direction="left-to-right" evidence="12">
        <dbReference type="Rhea" id="RHEA:41861"/>
    </physiologicalReaction>
</comment>
<comment type="catalytic activity">
    <reaction evidence="11">
        <text>(3R)-hydroxyhexanoyl-[ACP] = (2E)-hexenoyl-[ACP] + H2O</text>
        <dbReference type="Rhea" id="RHEA:41828"/>
        <dbReference type="Rhea" id="RHEA-COMP:9630"/>
        <dbReference type="Rhea" id="RHEA-COMP:9631"/>
        <dbReference type="ChEBI" id="CHEBI:15377"/>
        <dbReference type="ChEBI" id="CHEBI:78457"/>
        <dbReference type="ChEBI" id="CHEBI:78458"/>
    </reaction>
    <physiologicalReaction direction="left-to-right" evidence="11">
        <dbReference type="Rhea" id="RHEA:41829"/>
    </physiologicalReaction>
</comment>
<evidence type="ECO:0000256" key="28">
    <source>
        <dbReference type="ARBA" id="ARBA00047953"/>
    </source>
</evidence>
<dbReference type="Pfam" id="PF00698">
    <property type="entry name" value="Acyl_transf_1"/>
    <property type="match status" value="1"/>
</dbReference>
<dbReference type="InterPro" id="IPR050091">
    <property type="entry name" value="PKS_NRPS_Biosynth_Enz"/>
</dbReference>
<evidence type="ECO:0000259" key="51">
    <source>
        <dbReference type="PROSITE" id="PS50075"/>
    </source>
</evidence>
<evidence type="ECO:0000256" key="17">
    <source>
        <dbReference type="ARBA" id="ARBA00023402"/>
    </source>
</evidence>
<keyword evidence="5" id="KW-0702">S-nitrosylation</keyword>
<dbReference type="GO" id="GO:0004315">
    <property type="term" value="F:3-oxoacyl-[acyl-carrier-protein] synthase activity"/>
    <property type="evidence" value="ECO:0007669"/>
    <property type="project" value="UniProtKB-EC"/>
</dbReference>
<dbReference type="PROSITE" id="PS50075">
    <property type="entry name" value="CARRIER"/>
    <property type="match status" value="1"/>
</dbReference>
<comment type="catalytic activity">
    <reaction evidence="23">
        <text>tetradecanoyl-[ACP] + malonyl-[ACP] + H(+) = 3-oxohexadecanoyl-[ACP] + holo-[ACP] + CO2</text>
        <dbReference type="Rhea" id="RHEA:41900"/>
        <dbReference type="Rhea" id="RHEA-COMP:9623"/>
        <dbReference type="Rhea" id="RHEA-COMP:9648"/>
        <dbReference type="Rhea" id="RHEA-COMP:9649"/>
        <dbReference type="Rhea" id="RHEA-COMP:9685"/>
        <dbReference type="ChEBI" id="CHEBI:15378"/>
        <dbReference type="ChEBI" id="CHEBI:16526"/>
        <dbReference type="ChEBI" id="CHEBI:64479"/>
        <dbReference type="ChEBI" id="CHEBI:78449"/>
        <dbReference type="ChEBI" id="CHEBI:78477"/>
        <dbReference type="ChEBI" id="CHEBI:78478"/>
    </reaction>
    <physiologicalReaction direction="left-to-right" evidence="23">
        <dbReference type="Rhea" id="RHEA:41901"/>
    </physiologicalReaction>
</comment>
<dbReference type="SUPFAM" id="SSF51735">
    <property type="entry name" value="NAD(P)-binding Rossmann-fold domains"/>
    <property type="match status" value="2"/>
</dbReference>
<feature type="domain" description="Carrier" evidence="51">
    <location>
        <begin position="2237"/>
        <end position="2317"/>
    </location>
</feature>
<evidence type="ECO:0000259" key="52">
    <source>
        <dbReference type="PROSITE" id="PS52004"/>
    </source>
</evidence>
<dbReference type="PANTHER" id="PTHR43775:SF23">
    <property type="entry name" value="FATTY ACID SYNTHASE 3"/>
    <property type="match status" value="1"/>
</dbReference>
<dbReference type="CDD" id="cd08954">
    <property type="entry name" value="KR_1_FAS_SDR_x"/>
    <property type="match status" value="1"/>
</dbReference>
<evidence type="ECO:0000256" key="10">
    <source>
        <dbReference type="ARBA" id="ARBA00023351"/>
    </source>
</evidence>
<dbReference type="InterPro" id="IPR042104">
    <property type="entry name" value="PKS_dehydratase_sf"/>
</dbReference>
<comment type="catalytic activity">
    <reaction evidence="39">
        <text>3-oxotetradecanoyl-[ACP] + NADPH + H(+) = (3R)-hydroxytetradecanoyl-[ACP] + NADP(+)</text>
        <dbReference type="Rhea" id="RHEA:41888"/>
        <dbReference type="Rhea" id="RHEA-COMP:9645"/>
        <dbReference type="Rhea" id="RHEA-COMP:9646"/>
        <dbReference type="ChEBI" id="CHEBI:15378"/>
        <dbReference type="ChEBI" id="CHEBI:57783"/>
        <dbReference type="ChEBI" id="CHEBI:58349"/>
        <dbReference type="ChEBI" id="CHEBI:78473"/>
        <dbReference type="ChEBI" id="CHEBI:78474"/>
    </reaction>
    <physiologicalReaction direction="left-to-right" evidence="39">
        <dbReference type="Rhea" id="RHEA:41889"/>
    </physiologicalReaction>
</comment>
<comment type="function">
    <text evidence="18">Fatty acid synthetase is a multifunctional enzyme that catalyzes the de novo biosynthesis of long-chain saturated fatty acids starting from acetyl-CoA and malonyl-CoA in the presence of NADPH. This multifunctional protein contains 7 catalytic activities and a site for the binding of the prosthetic group 4'-phosphopantetheine of the acyl carrier protein ([ACP]) domain.</text>
</comment>
<evidence type="ECO:0000256" key="2">
    <source>
        <dbReference type="ARBA" id="ARBA00022450"/>
    </source>
</evidence>
<evidence type="ECO:0000256" key="22">
    <source>
        <dbReference type="ARBA" id="ARBA00047440"/>
    </source>
</evidence>
<dbReference type="InterPro" id="IPR020843">
    <property type="entry name" value="ER"/>
</dbReference>
<dbReference type="EMBL" id="CADCXV010000684">
    <property type="protein sequence ID" value="CAB0032617.1"/>
    <property type="molecule type" value="Genomic_DNA"/>
</dbReference>
<comment type="catalytic activity">
    <reaction evidence="21">
        <text>a (3R)-hydroxyacyl-[ACP] + NADP(+) = a 3-oxoacyl-[ACP] + NADPH + H(+)</text>
        <dbReference type="Rhea" id="RHEA:17397"/>
        <dbReference type="Rhea" id="RHEA-COMP:9916"/>
        <dbReference type="Rhea" id="RHEA-COMP:9945"/>
        <dbReference type="ChEBI" id="CHEBI:15378"/>
        <dbReference type="ChEBI" id="CHEBI:57783"/>
        <dbReference type="ChEBI" id="CHEBI:58349"/>
        <dbReference type="ChEBI" id="CHEBI:78776"/>
        <dbReference type="ChEBI" id="CHEBI:78827"/>
        <dbReference type="EC" id="1.1.1.100"/>
    </reaction>
    <physiologicalReaction direction="right-to-left" evidence="21">
        <dbReference type="Rhea" id="RHEA:17399"/>
    </physiologicalReaction>
</comment>
<dbReference type="InterPro" id="IPR011032">
    <property type="entry name" value="GroES-like_sf"/>
</dbReference>
<dbReference type="Pfam" id="PF00975">
    <property type="entry name" value="Thioesterase"/>
    <property type="match status" value="1"/>
</dbReference>
<gene>
    <name evidence="54" type="ORF">TBRA_LOCUS4547</name>
</gene>
<evidence type="ECO:0000256" key="38">
    <source>
        <dbReference type="ARBA" id="ARBA00048704"/>
    </source>
</evidence>
<evidence type="ECO:0000256" key="45">
    <source>
        <dbReference type="ARBA" id="ARBA00049422"/>
    </source>
</evidence>
<evidence type="ECO:0000256" key="12">
    <source>
        <dbReference type="ARBA" id="ARBA00023388"/>
    </source>
</evidence>
<name>A0A6H5IAF0_9HYME</name>
<dbReference type="Pfam" id="PF16197">
    <property type="entry name" value="KAsynt_C_assoc"/>
    <property type="match status" value="1"/>
</dbReference>
<dbReference type="SUPFAM" id="SSF52151">
    <property type="entry name" value="FabD/lysophospholipase-like"/>
    <property type="match status" value="1"/>
</dbReference>
<evidence type="ECO:0000256" key="18">
    <source>
        <dbReference type="ARBA" id="ARBA00023442"/>
    </source>
</evidence>
<evidence type="ECO:0000256" key="48">
    <source>
        <dbReference type="ARBA" id="ARBA00049533"/>
    </source>
</evidence>
<feature type="domain" description="Ketosynthase family 3 (KS3)" evidence="52">
    <location>
        <begin position="250"/>
        <end position="657"/>
    </location>
</feature>
<dbReference type="PANTHER" id="PTHR43775">
    <property type="entry name" value="FATTY ACID SYNTHASE"/>
    <property type="match status" value="1"/>
</dbReference>
<dbReference type="SUPFAM" id="SSF50129">
    <property type="entry name" value="GroES-like"/>
    <property type="match status" value="1"/>
</dbReference>
<proteinExistence type="predicted"/>
<evidence type="ECO:0000256" key="29">
    <source>
        <dbReference type="ARBA" id="ARBA00047961"/>
    </source>
</evidence>
<evidence type="ECO:0000256" key="16">
    <source>
        <dbReference type="ARBA" id="ARBA00023401"/>
    </source>
</evidence>
<evidence type="ECO:0000256" key="4">
    <source>
        <dbReference type="ARBA" id="ARBA00022679"/>
    </source>
</evidence>
<comment type="catalytic activity">
    <reaction evidence="28">
        <text>3-oxobutanoyl-[ACP] + NADPH + H(+) = (3R)-hydroxybutanoyl-[ACP] + NADP(+)</text>
        <dbReference type="Rhea" id="RHEA:41804"/>
        <dbReference type="Rhea" id="RHEA-COMP:9625"/>
        <dbReference type="Rhea" id="RHEA-COMP:9626"/>
        <dbReference type="ChEBI" id="CHEBI:15378"/>
        <dbReference type="ChEBI" id="CHEBI:57783"/>
        <dbReference type="ChEBI" id="CHEBI:58349"/>
        <dbReference type="ChEBI" id="CHEBI:78450"/>
        <dbReference type="ChEBI" id="CHEBI:78451"/>
    </reaction>
    <physiologicalReaction direction="left-to-right" evidence="28">
        <dbReference type="Rhea" id="RHEA:41805"/>
    </physiologicalReaction>
</comment>
<evidence type="ECO:0000256" key="6">
    <source>
        <dbReference type="ARBA" id="ARBA00022898"/>
    </source>
</evidence>
<dbReference type="CDD" id="cd00833">
    <property type="entry name" value="PKS"/>
    <property type="match status" value="1"/>
</dbReference>
<dbReference type="Gene3D" id="3.10.129.110">
    <property type="entry name" value="Polyketide synthase dehydratase"/>
    <property type="match status" value="1"/>
</dbReference>
<evidence type="ECO:0000256" key="50">
    <source>
        <dbReference type="SAM" id="Coils"/>
    </source>
</evidence>
<evidence type="ECO:0000256" key="42">
    <source>
        <dbReference type="ARBA" id="ARBA00049171"/>
    </source>
</evidence>
<dbReference type="Gene3D" id="3.90.180.10">
    <property type="entry name" value="Medium-chain alcohol dehydrogenases, catalytic domain"/>
    <property type="match status" value="1"/>
</dbReference>
<evidence type="ECO:0000256" key="46">
    <source>
        <dbReference type="ARBA" id="ARBA00049449"/>
    </source>
</evidence>
<dbReference type="InterPro" id="IPR020806">
    <property type="entry name" value="PKS_PP-bd"/>
</dbReference>
<comment type="catalytic activity">
    <reaction evidence="22">
        <text>3-oxodecanoyl-[ACP] + NADPH + H(+) = (3R)-hydroxydecanoyl-[ACP] + NADP(+)</text>
        <dbReference type="Rhea" id="RHEA:41856"/>
        <dbReference type="Rhea" id="RHEA-COMP:9637"/>
        <dbReference type="Rhea" id="RHEA-COMP:9638"/>
        <dbReference type="ChEBI" id="CHEBI:15378"/>
        <dbReference type="ChEBI" id="CHEBI:57783"/>
        <dbReference type="ChEBI" id="CHEBI:58349"/>
        <dbReference type="ChEBI" id="CHEBI:78464"/>
        <dbReference type="ChEBI" id="CHEBI:78466"/>
    </reaction>
    <physiologicalReaction direction="left-to-right" evidence="22">
        <dbReference type="Rhea" id="RHEA:41857"/>
    </physiologicalReaction>
</comment>
<keyword evidence="7" id="KW-0007">Acetylation</keyword>
<comment type="catalytic activity">
    <reaction evidence="44">
        <text>3-oxohexadecanoyl-[ACP] + NADPH + H(+) = (3R)-hydroxyhexadecanoyl-[ACP] + NADP(+)</text>
        <dbReference type="Rhea" id="RHEA:41904"/>
        <dbReference type="Rhea" id="RHEA-COMP:9649"/>
        <dbReference type="Rhea" id="RHEA-COMP:9650"/>
        <dbReference type="ChEBI" id="CHEBI:15378"/>
        <dbReference type="ChEBI" id="CHEBI:57783"/>
        <dbReference type="ChEBI" id="CHEBI:58349"/>
        <dbReference type="ChEBI" id="CHEBI:78478"/>
        <dbReference type="ChEBI" id="CHEBI:78480"/>
    </reaction>
    <physiologicalReaction direction="left-to-right" evidence="44">
        <dbReference type="Rhea" id="RHEA:41905"/>
    </physiologicalReaction>
</comment>
<dbReference type="Pfam" id="PF00780">
    <property type="entry name" value="CNH"/>
    <property type="match status" value="1"/>
</dbReference>
<dbReference type="GO" id="GO:0004313">
    <property type="term" value="F:[acyl-carrier-protein] S-acetyltransferase activity"/>
    <property type="evidence" value="ECO:0007669"/>
    <property type="project" value="UniProtKB-EC"/>
</dbReference>
<evidence type="ECO:0000256" key="34">
    <source>
        <dbReference type="ARBA" id="ARBA00048506"/>
    </source>
</evidence>
<dbReference type="InterPro" id="IPR001031">
    <property type="entry name" value="Thioesterase"/>
</dbReference>
<comment type="catalytic activity">
    <reaction evidence="20">
        <text>hexanoyl-[ACP] + malonyl-[ACP] + H(+) = 3-oxooctanoyl-[ACP] + holo-[ACP] + CO2</text>
        <dbReference type="Rhea" id="RHEA:41836"/>
        <dbReference type="Rhea" id="RHEA-COMP:9623"/>
        <dbReference type="Rhea" id="RHEA-COMP:9632"/>
        <dbReference type="Rhea" id="RHEA-COMP:9633"/>
        <dbReference type="Rhea" id="RHEA-COMP:9685"/>
        <dbReference type="ChEBI" id="CHEBI:15378"/>
        <dbReference type="ChEBI" id="CHEBI:16526"/>
        <dbReference type="ChEBI" id="CHEBI:64479"/>
        <dbReference type="ChEBI" id="CHEBI:78449"/>
        <dbReference type="ChEBI" id="CHEBI:78459"/>
        <dbReference type="ChEBI" id="CHEBI:78460"/>
    </reaction>
    <physiologicalReaction direction="left-to-right" evidence="20">
        <dbReference type="Rhea" id="RHEA:41837"/>
    </physiologicalReaction>
</comment>
<evidence type="ECO:0000256" key="9">
    <source>
        <dbReference type="ARBA" id="ARBA00023332"/>
    </source>
</evidence>
<evidence type="ECO:0000256" key="47">
    <source>
        <dbReference type="ARBA" id="ARBA00049521"/>
    </source>
</evidence>
<keyword evidence="3" id="KW-0597">Phosphoprotein</keyword>
<dbReference type="InterPro" id="IPR013968">
    <property type="entry name" value="PKS_KR"/>
</dbReference>
<dbReference type="Pfam" id="PF13602">
    <property type="entry name" value="ADH_zinc_N_2"/>
    <property type="match status" value="1"/>
</dbReference>
<dbReference type="SMART" id="SM00827">
    <property type="entry name" value="PKS_AT"/>
    <property type="match status" value="1"/>
</dbReference>
<evidence type="ECO:0000256" key="41">
    <source>
        <dbReference type="ARBA" id="ARBA00049109"/>
    </source>
</evidence>
<dbReference type="InterPro" id="IPR018201">
    <property type="entry name" value="Ketoacyl_synth_AS"/>
</dbReference>
<dbReference type="Gene3D" id="3.30.70.3290">
    <property type="match status" value="1"/>
</dbReference>
<dbReference type="GO" id="GO:0031177">
    <property type="term" value="F:phosphopantetheine binding"/>
    <property type="evidence" value="ECO:0007669"/>
    <property type="project" value="InterPro"/>
</dbReference>
<evidence type="ECO:0000256" key="27">
    <source>
        <dbReference type="ARBA" id="ARBA00047897"/>
    </source>
</evidence>
<comment type="catalytic activity">
    <reaction evidence="46">
        <text>butanoyl-[ACP] + malonyl-[ACP] + H(+) = 3-oxohexanoyl-[ACP] + holo-[ACP] + CO2</text>
        <dbReference type="Rhea" id="RHEA:41820"/>
        <dbReference type="Rhea" id="RHEA-COMP:9623"/>
        <dbReference type="Rhea" id="RHEA-COMP:9628"/>
        <dbReference type="Rhea" id="RHEA-COMP:9629"/>
        <dbReference type="Rhea" id="RHEA-COMP:9685"/>
        <dbReference type="ChEBI" id="CHEBI:15378"/>
        <dbReference type="ChEBI" id="CHEBI:16526"/>
        <dbReference type="ChEBI" id="CHEBI:64479"/>
        <dbReference type="ChEBI" id="CHEBI:78449"/>
        <dbReference type="ChEBI" id="CHEBI:78454"/>
        <dbReference type="ChEBI" id="CHEBI:78456"/>
    </reaction>
    <physiologicalReaction direction="left-to-right" evidence="46">
        <dbReference type="Rhea" id="RHEA:41821"/>
    </physiologicalReaction>
</comment>
<dbReference type="InterPro" id="IPR016035">
    <property type="entry name" value="Acyl_Trfase/lysoPLipase"/>
</dbReference>
<evidence type="ECO:0000256" key="43">
    <source>
        <dbReference type="ARBA" id="ARBA00049263"/>
    </source>
</evidence>
<evidence type="ECO:0000256" key="5">
    <source>
        <dbReference type="ARBA" id="ARBA00022799"/>
    </source>
</evidence>
<keyword evidence="8" id="KW-0511">Multifunctional enzyme</keyword>
<dbReference type="InterPro" id="IPR029058">
    <property type="entry name" value="AB_hydrolase_fold"/>
</dbReference>
<evidence type="ECO:0000256" key="33">
    <source>
        <dbReference type="ARBA" id="ARBA00048420"/>
    </source>
</evidence>
<comment type="catalytic activity">
    <reaction evidence="26">
        <text>(2E)-hexadecenoyl-[ACP] + NADPH + H(+) = hexadecanoyl-[ACP] + NADP(+)</text>
        <dbReference type="Rhea" id="RHEA:41912"/>
        <dbReference type="Rhea" id="RHEA-COMP:9651"/>
        <dbReference type="Rhea" id="RHEA-COMP:9652"/>
        <dbReference type="ChEBI" id="CHEBI:15378"/>
        <dbReference type="ChEBI" id="CHEBI:57783"/>
        <dbReference type="ChEBI" id="CHEBI:58349"/>
        <dbReference type="ChEBI" id="CHEBI:78481"/>
        <dbReference type="ChEBI" id="CHEBI:78483"/>
    </reaction>
    <physiologicalReaction direction="left-to-right" evidence="26">
        <dbReference type="Rhea" id="RHEA:41913"/>
    </physiologicalReaction>
</comment>
<evidence type="ECO:0000256" key="13">
    <source>
        <dbReference type="ARBA" id="ARBA00023394"/>
    </source>
</evidence>
<evidence type="ECO:0000256" key="36">
    <source>
        <dbReference type="ARBA" id="ARBA00048650"/>
    </source>
</evidence>
<evidence type="ECO:0000256" key="24">
    <source>
        <dbReference type="ARBA" id="ARBA00047500"/>
    </source>
</evidence>
<evidence type="ECO:0000256" key="3">
    <source>
        <dbReference type="ARBA" id="ARBA00022553"/>
    </source>
</evidence>
<comment type="catalytic activity">
    <reaction evidence="42">
        <text>(2E)-tetradecenoyl-[ACP] + NADPH + H(+) = tetradecanoyl-[ACP] + NADP(+)</text>
        <dbReference type="Rhea" id="RHEA:41896"/>
        <dbReference type="Rhea" id="RHEA-COMP:9647"/>
        <dbReference type="Rhea" id="RHEA-COMP:9648"/>
        <dbReference type="ChEBI" id="CHEBI:15378"/>
        <dbReference type="ChEBI" id="CHEBI:57783"/>
        <dbReference type="ChEBI" id="CHEBI:58349"/>
        <dbReference type="ChEBI" id="CHEBI:78475"/>
        <dbReference type="ChEBI" id="CHEBI:78477"/>
    </reaction>
    <physiologicalReaction direction="left-to-right" evidence="42">
        <dbReference type="Rhea" id="RHEA:41897"/>
    </physiologicalReaction>
</comment>
<evidence type="ECO:0000256" key="21">
    <source>
        <dbReference type="ARBA" id="ARBA00047400"/>
    </source>
</evidence>
<protein>
    <submittedName>
        <fullName evidence="54">Uncharacterized protein</fullName>
    </submittedName>
</protein>
<evidence type="ECO:0000256" key="11">
    <source>
        <dbReference type="ARBA" id="ARBA00023373"/>
    </source>
</evidence>
<dbReference type="Gene3D" id="3.40.47.10">
    <property type="match status" value="1"/>
</dbReference>
<dbReference type="PROSITE" id="PS52019">
    <property type="entry name" value="PKS_MFAS_DH"/>
    <property type="match status" value="1"/>
</dbReference>
<evidence type="ECO:0000256" key="30">
    <source>
        <dbReference type="ARBA" id="ARBA00048051"/>
    </source>
</evidence>
<evidence type="ECO:0000256" key="1">
    <source>
        <dbReference type="ARBA" id="ARBA00005189"/>
    </source>
</evidence>
<dbReference type="SUPFAM" id="SSF47336">
    <property type="entry name" value="ACP-like"/>
    <property type="match status" value="1"/>
</dbReference>
<sequence>MEIHMENKKKELEEVREQSKKLLKIQDKAESNYRIRNNLENQLEDANKRLETTSRERDKFERELVSTKTELAGLNIELLKETCTVLEEQLNDYEKLTSNHETRENTLIQEKMKLQKDIETIEMKLREARDEMNKEKAMRMRAEKQVERLESETSDIEEERNGLVQQRDQYRKMTQHLSKQCLSIQYFLQILTEDVLDDMRHFYEEQFPEEDDSSVKAAICGVAKLGIFPVHVLNVSGNSKNVELLLCYNEFGVFVNEHGQRTRGVDPTWSHLPFAFESIGNTRLAITLHFSDHPEIPQRTGKINNVSKFDALFFGVHFKQAHTMDPMCRMFLEHAYEALIDAGVNPRAIRGTKCGVFVGACFSESEKTWFYEKLQVNGFGITGCARSMLSNRISYWLGVTGPSYTIDTACSSSMYAFEHAYRAIKEGLCDTALVGGGNLCLHPFVSMQFFKLGVLSTDGRCKTFDESANGYVRSESMAVAFLQKSKDAKRIYATLVHGKLNCDGFKEQGVTFPSCRMQTVLLKEFYLECGIPPKEVEYIEAHGTGTRVGDPEEVNAIDSALCEERTKEDPLLIGSIKTNLGHTEPASGIVSVAKVIMSMETGVIPPNLHFKTPRQDIQALVDGRIKVIAEPTRWKARYAGISAFGFGGANAHVLLKSNPKLKVNRGAPRDDLPRLVAITGRTEEAVDVILKDLESKPVDVEYVRLLHDIHSDEINGNLYRGYTILPAKGVTEKPIREIQAAAGSKRPIWFVFSGMGSQWPGMGEALLQIPIFAEAIKKCDAVLKPNGIDIYHVITNKEKTAFDNILNSFVGIAAVQIGLVDILRAIGIVPDNIIGHSVGELGCAYADGCFTAEQMILSAYSRGKASLEANIIRGSMAAVGLGYEKLKPMCPADIEIACHNSAESSTVSGPAEAMKAFVADLQAKKIFAREVACSNIPYHSKHIAPAGAKLLEYLKKVIPNPKPRSEKWLSTSVPIERWDTKAAKYSSPEYHTNNLLSSVLFEETSAFIPKDAITIEIAPHGLLQAIIRRSLHSSVTNIPLTQRGHANNTEFLLQALGKLFNVGLHFQLDKLYPHVQYPVSRSTQMIAPLIRWEHSDDWYVTSYKSQQKISSGERTVKVALSDADYEHMAGHVIDGRNLFPATGYLNLVWETLGMMHGELHTEVSVVFEDIKFLRATNIPKEGEIEFTLMIQKGTGRFEVVEGGVAVVTGHVRVCSNPEAEKINVDFGSLKQEEETMSSRDVYKELRLRGYHYSGLFRSIKSSTVTGSYGHISWANNWVAFMDNMLQMQILGVDTRGLFVPISIKKLVIDTKAHLGDFKFGELEKDLPVYTDKVYDVIACGGVEIRGLQASAIARKKPAGEPVLEEYRFVAHHDRASLTLREISRLSTHLCMENNFGVKVKTVELLDIDNEVSPTDLLSPWLAEALGDMPLIQAEVTIYGPKKKLEAGSLPSNVLIGDVKKINPDLNALLAIGHNLLTKEKADELAMLQQSLKDGGFVLTRESAQVRNIDELAKSHGLDVILEKSSGKEIFVLLKNRTKVPEKTVVVQVNNQNFDWVENMKKTMQEESENPSTRILYVGQGDFENGLMGLVNCLRQEPGGELVRGLLIQDPKAPPFSLTNPVYARHLEKDLAVSVLRENGVWGSYRHLPLPAPKREPVRHALASQLVRGDLSSLAWLEGPIQKGSRHPDLVNIFYASINFKDVMLASGKLAIEAVCKTRQDQEHVIGIEYSGVDQAGKRIMGMIPSRALANVAIADRYLSWEIPKSWTLEEAATVPCVYGTCYYALCVSGKMKRGDKVLIHAGSGGVGQSAINLCLHEGCEVFTTVGTPEKRRFIREHFPQIPESHIGNSRDTSFEQMIARETKGRGVDIVLNSLAEEKLLASVNCLAWGGRFLEIGKFDLSANNPLGMQAFLKEISFHGVMLDAVFVREKEDKQVVQKLLEQGLKSGAVKPLVRTVFEKDQIEEAFRYMAAGKHIGKVVIKMREDNEAKSEVALAIPRYYCLPDKSYLILGGLGGFGLELADWLVLRGAKNLVVTSRSGVKNGYQRMRISLWESYGTRVVVIAGKDASKRDDCQAILEAANKVAPLDAIFNLAVVLQDALWDNQTAESFEESFRSKAWATKNLDLLTRKLCPALRNFVVFSSVSCGRGNAGQTNYGMSNSVMERICERRAAEGLPGLAIQWGAVGDVGLVADMQEDNKELVIGGTLQQRISSCLQELDGFMRQNKPVVASMVVAEKRAGGSGALNVVDTVLNIMGLKTLKGVSLNTSLAELGMDSMMSVEIKQTLEREFEIFLTAGDIRNLNFTKLKEMSVDSSAGENASDSDGQAEGEILTGMKLLVRLIGDGDLNPEVCLRLRTKEETGQGEIFLVPGIEGVGSVFTNLAPNLKAPATCLQLGLSNATHDSVYDMANHFLPHVLDRSKGRRNFVIVGYSFGSLIAIEIVRKLEAQGMSGQLILIDGAPDQLQVITSNQITANSDEELQSHTLMAMINIVHPDNSLQLNDDLAKCKTWEEKIQAFVNRCPASKLSMTVENQKALCSAIYNRIRAIENYTNSKVKPIKSPITLLKPTLPSVRMDFEDYGLSKLTTDKVQVHYVPGNHVTMLDNEKISQAINGDSIEDAQAFKNTIMDK</sequence>
<organism evidence="54 55">
    <name type="scientific">Trichogramma brassicae</name>
    <dbReference type="NCBI Taxonomy" id="86971"/>
    <lineage>
        <taxon>Eukaryota</taxon>
        <taxon>Metazoa</taxon>
        <taxon>Ecdysozoa</taxon>
        <taxon>Arthropoda</taxon>
        <taxon>Hexapoda</taxon>
        <taxon>Insecta</taxon>
        <taxon>Pterygota</taxon>
        <taxon>Neoptera</taxon>
        <taxon>Endopterygota</taxon>
        <taxon>Hymenoptera</taxon>
        <taxon>Apocrita</taxon>
        <taxon>Proctotrupomorpha</taxon>
        <taxon>Chalcidoidea</taxon>
        <taxon>Trichogrammatidae</taxon>
        <taxon>Trichogramma</taxon>
    </lineage>
</organism>
<evidence type="ECO:0000256" key="26">
    <source>
        <dbReference type="ARBA" id="ARBA00047810"/>
    </source>
</evidence>
<comment type="catalytic activity">
    <reaction evidence="16">
        <text>(3R)-hydroxyhexadecanoyl-[ACP] = (2E)-hexadecenoyl-[ACP] + H2O</text>
        <dbReference type="Rhea" id="RHEA:41908"/>
        <dbReference type="Rhea" id="RHEA-COMP:9650"/>
        <dbReference type="Rhea" id="RHEA-COMP:9651"/>
        <dbReference type="ChEBI" id="CHEBI:15377"/>
        <dbReference type="ChEBI" id="CHEBI:78480"/>
        <dbReference type="ChEBI" id="CHEBI:78481"/>
    </reaction>
    <physiologicalReaction direction="left-to-right" evidence="16">
        <dbReference type="Rhea" id="RHEA:41909"/>
    </physiologicalReaction>
</comment>
<dbReference type="InterPro" id="IPR014030">
    <property type="entry name" value="Ketoacyl_synth_N"/>
</dbReference>
<dbReference type="Gene3D" id="1.10.1200.10">
    <property type="entry name" value="ACP-like"/>
    <property type="match status" value="1"/>
</dbReference>
<comment type="pathway">
    <text evidence="1">Lipid metabolism.</text>
</comment>
<comment type="catalytic activity">
    <reaction evidence="34">
        <text>a fatty acyl-[ACP] + malonyl-[ACP] + H(+) = a 3-oxoacyl-[ACP] + holo-[ACP] + CO2</text>
        <dbReference type="Rhea" id="RHEA:22836"/>
        <dbReference type="Rhea" id="RHEA-COMP:9623"/>
        <dbReference type="Rhea" id="RHEA-COMP:9685"/>
        <dbReference type="Rhea" id="RHEA-COMP:9916"/>
        <dbReference type="Rhea" id="RHEA-COMP:14125"/>
        <dbReference type="ChEBI" id="CHEBI:15378"/>
        <dbReference type="ChEBI" id="CHEBI:16526"/>
        <dbReference type="ChEBI" id="CHEBI:64479"/>
        <dbReference type="ChEBI" id="CHEBI:78449"/>
        <dbReference type="ChEBI" id="CHEBI:78776"/>
        <dbReference type="ChEBI" id="CHEBI:138651"/>
        <dbReference type="EC" id="2.3.1.41"/>
    </reaction>
    <physiologicalReaction direction="left-to-right" evidence="34">
        <dbReference type="Rhea" id="RHEA:22837"/>
    </physiologicalReaction>
</comment>
<dbReference type="InterPro" id="IPR032821">
    <property type="entry name" value="PKS_assoc"/>
</dbReference>
<comment type="catalytic activity">
    <reaction evidence="31">
        <text>(2E)-dodecenoyl-[ACP] + NADPH + H(+) = dodecanoyl-[ACP] + NADP(+)</text>
        <dbReference type="Rhea" id="RHEA:41880"/>
        <dbReference type="Rhea" id="RHEA-COMP:9643"/>
        <dbReference type="Rhea" id="RHEA-COMP:9644"/>
        <dbReference type="ChEBI" id="CHEBI:15378"/>
        <dbReference type="ChEBI" id="CHEBI:57783"/>
        <dbReference type="ChEBI" id="CHEBI:58349"/>
        <dbReference type="ChEBI" id="CHEBI:65264"/>
        <dbReference type="ChEBI" id="CHEBI:78472"/>
    </reaction>
    <physiologicalReaction direction="left-to-right" evidence="31">
        <dbReference type="Rhea" id="RHEA:41881"/>
    </physiologicalReaction>
</comment>
<evidence type="ECO:0000256" key="7">
    <source>
        <dbReference type="ARBA" id="ARBA00022990"/>
    </source>
</evidence>
<evidence type="ECO:0000259" key="53">
    <source>
        <dbReference type="PROSITE" id="PS52019"/>
    </source>
</evidence>
<evidence type="ECO:0000256" key="40">
    <source>
        <dbReference type="ARBA" id="ARBA00049019"/>
    </source>
</evidence>
<evidence type="ECO:0000256" key="23">
    <source>
        <dbReference type="ARBA" id="ARBA00047451"/>
    </source>
</evidence>
<dbReference type="Pfam" id="PF02801">
    <property type="entry name" value="Ketoacyl-synt_C"/>
    <property type="match status" value="1"/>
</dbReference>
<evidence type="ECO:0000313" key="55">
    <source>
        <dbReference type="Proteomes" id="UP000479190"/>
    </source>
</evidence>
<dbReference type="GO" id="GO:0016297">
    <property type="term" value="F:fatty acyl-[ACP] hydrolase activity"/>
    <property type="evidence" value="ECO:0007669"/>
    <property type="project" value="UniProtKB-EC"/>
</dbReference>
<dbReference type="InterPro" id="IPR014043">
    <property type="entry name" value="Acyl_transferase_dom"/>
</dbReference>
<dbReference type="SUPFAM" id="SSF55048">
    <property type="entry name" value="Probable ACP-binding domain of malonyl-CoA ACP transacylase"/>
    <property type="match status" value="1"/>
</dbReference>
<dbReference type="InterPro" id="IPR001227">
    <property type="entry name" value="Ac_transferase_dom_sf"/>
</dbReference>
<evidence type="ECO:0000256" key="35">
    <source>
        <dbReference type="ARBA" id="ARBA00048571"/>
    </source>
</evidence>
<dbReference type="Pfam" id="PF08659">
    <property type="entry name" value="KR"/>
    <property type="match status" value="1"/>
</dbReference>
<dbReference type="UniPathway" id="UPA00094"/>
<dbReference type="InterPro" id="IPR036291">
    <property type="entry name" value="NAD(P)-bd_dom_sf"/>
</dbReference>
<evidence type="ECO:0000256" key="14">
    <source>
        <dbReference type="ARBA" id="ARBA00023398"/>
    </source>
</evidence>
<evidence type="ECO:0000256" key="44">
    <source>
        <dbReference type="ARBA" id="ARBA00049414"/>
    </source>
</evidence>
<comment type="catalytic activity">
    <reaction evidence="13">
        <text>a (3R)-hydroxyacyl-[ACP] = a (2E)-enoyl-[ACP] + H2O</text>
        <dbReference type="Rhea" id="RHEA:13097"/>
        <dbReference type="Rhea" id="RHEA-COMP:9925"/>
        <dbReference type="Rhea" id="RHEA-COMP:9945"/>
        <dbReference type="ChEBI" id="CHEBI:15377"/>
        <dbReference type="ChEBI" id="CHEBI:78784"/>
        <dbReference type="ChEBI" id="CHEBI:78827"/>
        <dbReference type="EC" id="4.2.1.59"/>
    </reaction>
    <physiologicalReaction direction="left-to-right" evidence="13">
        <dbReference type="Rhea" id="RHEA:13098"/>
    </physiologicalReaction>
</comment>
<dbReference type="CDD" id="cd05195">
    <property type="entry name" value="enoyl_red"/>
    <property type="match status" value="1"/>
</dbReference>
<comment type="catalytic activity">
    <reaction evidence="47">
        <text>(2E)-decenoyl-[ACP] + NADPH + H(+) = decanoyl-[ACP] + NADP(+)</text>
        <dbReference type="Rhea" id="RHEA:41864"/>
        <dbReference type="Rhea" id="RHEA-COMP:9639"/>
        <dbReference type="Rhea" id="RHEA-COMP:9640"/>
        <dbReference type="ChEBI" id="CHEBI:15378"/>
        <dbReference type="ChEBI" id="CHEBI:57783"/>
        <dbReference type="ChEBI" id="CHEBI:58349"/>
        <dbReference type="ChEBI" id="CHEBI:78467"/>
        <dbReference type="ChEBI" id="CHEBI:78468"/>
    </reaction>
    <physiologicalReaction direction="left-to-right" evidence="47">
        <dbReference type="Rhea" id="RHEA:41865"/>
    </physiologicalReaction>
</comment>
<dbReference type="GO" id="GO:0004312">
    <property type="term" value="F:fatty acid synthase activity"/>
    <property type="evidence" value="ECO:0007669"/>
    <property type="project" value="TreeGrafter"/>
</dbReference>
<comment type="catalytic activity">
    <reaction evidence="32">
        <text>tetradecanoyl-[ACP] + H2O = tetradecanoate + holo-[ACP] + H(+)</text>
        <dbReference type="Rhea" id="RHEA:30123"/>
        <dbReference type="Rhea" id="RHEA-COMP:9648"/>
        <dbReference type="Rhea" id="RHEA-COMP:9685"/>
        <dbReference type="ChEBI" id="CHEBI:15377"/>
        <dbReference type="ChEBI" id="CHEBI:15378"/>
        <dbReference type="ChEBI" id="CHEBI:30807"/>
        <dbReference type="ChEBI" id="CHEBI:64479"/>
        <dbReference type="ChEBI" id="CHEBI:78477"/>
        <dbReference type="EC" id="3.1.2.14"/>
    </reaction>
    <physiologicalReaction direction="left-to-right" evidence="32">
        <dbReference type="Rhea" id="RHEA:30124"/>
    </physiologicalReaction>
</comment>
<dbReference type="InterPro" id="IPR057326">
    <property type="entry name" value="KR_dom"/>
</dbReference>
<dbReference type="Gene3D" id="3.40.366.10">
    <property type="entry name" value="Malonyl-Coenzyme A Acyl Carrier Protein, domain 2"/>
    <property type="match status" value="1"/>
</dbReference>
<dbReference type="InterPro" id="IPR036736">
    <property type="entry name" value="ACP-like_sf"/>
</dbReference>
<evidence type="ECO:0000256" key="39">
    <source>
        <dbReference type="ARBA" id="ARBA00048935"/>
    </source>
</evidence>
<dbReference type="SMART" id="SM00822">
    <property type="entry name" value="PKS_KR"/>
    <property type="match status" value="1"/>
</dbReference>
<evidence type="ECO:0000256" key="15">
    <source>
        <dbReference type="ARBA" id="ARBA00023399"/>
    </source>
</evidence>
<keyword evidence="6" id="KW-0663">Pyridoxal phosphate</keyword>
<dbReference type="InterPro" id="IPR020841">
    <property type="entry name" value="PKS_Beta-ketoAc_synthase_dom"/>
</dbReference>
<comment type="catalytic activity">
    <reaction evidence="27">
        <text>(2E)-hexenoyl-[ACP] + NADPH + H(+) = hexanoyl-[ACP] + NADP(+)</text>
        <dbReference type="Rhea" id="RHEA:41832"/>
        <dbReference type="Rhea" id="RHEA-COMP:9631"/>
        <dbReference type="Rhea" id="RHEA-COMP:9632"/>
        <dbReference type="ChEBI" id="CHEBI:15378"/>
        <dbReference type="ChEBI" id="CHEBI:57783"/>
        <dbReference type="ChEBI" id="CHEBI:58349"/>
        <dbReference type="ChEBI" id="CHEBI:78458"/>
        <dbReference type="ChEBI" id="CHEBI:78459"/>
    </reaction>
    <physiologicalReaction direction="left-to-right" evidence="27">
        <dbReference type="Rhea" id="RHEA:41833"/>
    </physiologicalReaction>
</comment>
<comment type="catalytic activity">
    <reaction evidence="19">
        <text>3-oxooctadecanoyl-[ACP] + NADPH + H(+) = (3R)-hydroxyoctadecanoyl-[ACP] + NADP(+)</text>
        <dbReference type="Rhea" id="RHEA:41920"/>
        <dbReference type="Rhea" id="RHEA-COMP:9653"/>
        <dbReference type="Rhea" id="RHEA-COMP:9654"/>
        <dbReference type="ChEBI" id="CHEBI:15378"/>
        <dbReference type="ChEBI" id="CHEBI:57783"/>
        <dbReference type="ChEBI" id="CHEBI:58349"/>
        <dbReference type="ChEBI" id="CHEBI:78487"/>
        <dbReference type="ChEBI" id="CHEBI:78488"/>
    </reaction>
    <physiologicalReaction direction="left-to-right" evidence="19">
        <dbReference type="Rhea" id="RHEA:41921"/>
    </physiologicalReaction>
</comment>
<comment type="catalytic activity">
    <reaction evidence="14">
        <text>(3R)-hydroxytetradecanoyl-[ACP] = (2E)-tetradecenoyl-[ACP] + H2O</text>
        <dbReference type="Rhea" id="RHEA:41892"/>
        <dbReference type="Rhea" id="RHEA-COMP:9646"/>
        <dbReference type="Rhea" id="RHEA-COMP:9647"/>
        <dbReference type="ChEBI" id="CHEBI:15377"/>
        <dbReference type="ChEBI" id="CHEBI:78474"/>
        <dbReference type="ChEBI" id="CHEBI:78475"/>
    </reaction>
    <physiologicalReaction direction="left-to-right" evidence="14">
        <dbReference type="Rhea" id="RHEA:41893"/>
    </physiologicalReaction>
</comment>
<comment type="catalytic activity">
    <reaction evidence="37">
        <text>holo-[ACP] + acetyl-CoA = acetyl-[ACP] + CoA</text>
        <dbReference type="Rhea" id="RHEA:41788"/>
        <dbReference type="Rhea" id="RHEA-COMP:9621"/>
        <dbReference type="Rhea" id="RHEA-COMP:9685"/>
        <dbReference type="ChEBI" id="CHEBI:57287"/>
        <dbReference type="ChEBI" id="CHEBI:57288"/>
        <dbReference type="ChEBI" id="CHEBI:64479"/>
        <dbReference type="ChEBI" id="CHEBI:78446"/>
        <dbReference type="EC" id="2.3.1.38"/>
    </reaction>
    <physiologicalReaction direction="left-to-right" evidence="37">
        <dbReference type="Rhea" id="RHEA:41789"/>
    </physiologicalReaction>
</comment>
<dbReference type="FunFam" id="3.40.50.720:FF:000209">
    <property type="entry name" value="Polyketide synthase Pks12"/>
    <property type="match status" value="1"/>
</dbReference>
<dbReference type="OrthoDB" id="329835at2759"/>
<dbReference type="Pfam" id="PF00550">
    <property type="entry name" value="PP-binding"/>
    <property type="match status" value="1"/>
</dbReference>
<evidence type="ECO:0000256" key="32">
    <source>
        <dbReference type="ARBA" id="ARBA00048289"/>
    </source>
</evidence>
<dbReference type="InterPro" id="IPR016036">
    <property type="entry name" value="Malonyl_transacylase_ACP-bd"/>
</dbReference>
<dbReference type="Gene3D" id="3.40.50.720">
    <property type="entry name" value="NAD(P)-binding Rossmann-like Domain"/>
    <property type="match status" value="1"/>
</dbReference>
<comment type="catalytic activity">
    <reaction evidence="48">
        <text>octanoyl-[ACP] + malonyl-[ACP] + H(+) = 3-oxodecanoyl-[ACP] + holo-[ACP] + CO2</text>
        <dbReference type="Rhea" id="RHEA:41852"/>
        <dbReference type="Rhea" id="RHEA-COMP:9623"/>
        <dbReference type="Rhea" id="RHEA-COMP:9636"/>
        <dbReference type="Rhea" id="RHEA-COMP:9637"/>
        <dbReference type="Rhea" id="RHEA-COMP:9685"/>
        <dbReference type="ChEBI" id="CHEBI:15378"/>
        <dbReference type="ChEBI" id="CHEBI:16526"/>
        <dbReference type="ChEBI" id="CHEBI:64479"/>
        <dbReference type="ChEBI" id="CHEBI:78449"/>
        <dbReference type="ChEBI" id="CHEBI:78463"/>
        <dbReference type="ChEBI" id="CHEBI:78464"/>
    </reaction>
    <physiologicalReaction direction="left-to-right" evidence="48">
        <dbReference type="Rhea" id="RHEA:41853"/>
    </physiologicalReaction>
</comment>
<comment type="catalytic activity">
    <reaction evidence="15">
        <text>(3R)-hydroxyoctadecanoyl-[ACP] = (2E)-octadecenoyl-[ACP] + H2O</text>
        <dbReference type="Rhea" id="RHEA:41924"/>
        <dbReference type="Rhea" id="RHEA-COMP:9654"/>
        <dbReference type="Rhea" id="RHEA-COMP:9655"/>
        <dbReference type="ChEBI" id="CHEBI:15377"/>
        <dbReference type="ChEBI" id="CHEBI:78488"/>
        <dbReference type="ChEBI" id="CHEBI:78489"/>
    </reaction>
    <physiologicalReaction direction="left-to-right" evidence="15">
        <dbReference type="Rhea" id="RHEA:41925"/>
    </physiologicalReaction>
</comment>
<dbReference type="Pfam" id="PF00109">
    <property type="entry name" value="ketoacyl-synt"/>
    <property type="match status" value="1"/>
</dbReference>
<dbReference type="SMART" id="SM00823">
    <property type="entry name" value="PKS_PP"/>
    <property type="match status" value="1"/>
</dbReference>
<evidence type="ECO:0000256" key="8">
    <source>
        <dbReference type="ARBA" id="ARBA00023268"/>
    </source>
</evidence>
<keyword evidence="4" id="KW-0808">Transferase</keyword>
<dbReference type="SUPFAM" id="SSF53474">
    <property type="entry name" value="alpha/beta-Hydrolases"/>
    <property type="match status" value="1"/>
</dbReference>
<comment type="catalytic activity">
    <reaction evidence="24">
        <text>(2E)-butenoyl-[ACP] + NADPH + H(+) = butanoyl-[ACP] + NADP(+)</text>
        <dbReference type="Rhea" id="RHEA:41812"/>
        <dbReference type="Rhea" id="RHEA-COMP:9627"/>
        <dbReference type="Rhea" id="RHEA-COMP:9628"/>
        <dbReference type="ChEBI" id="CHEBI:15378"/>
        <dbReference type="ChEBI" id="CHEBI:57783"/>
        <dbReference type="ChEBI" id="CHEBI:58349"/>
        <dbReference type="ChEBI" id="CHEBI:78453"/>
        <dbReference type="ChEBI" id="CHEBI:78454"/>
    </reaction>
    <physiologicalReaction direction="left-to-right" evidence="24">
        <dbReference type="Rhea" id="RHEA:41813"/>
    </physiologicalReaction>
</comment>
<feature type="coiled-coil region" evidence="50">
    <location>
        <begin position="5"/>
        <end position="166"/>
    </location>
</feature>
<comment type="catalytic activity">
    <reaction evidence="45">
        <text>3-oxooctanoyl-[ACP] + NADPH + H(+) = (3R)-hydroxyoctanoyl-[ACP] + NADP(+)</text>
        <dbReference type="Rhea" id="RHEA:41840"/>
        <dbReference type="Rhea" id="RHEA-COMP:9633"/>
        <dbReference type="Rhea" id="RHEA-COMP:9634"/>
        <dbReference type="ChEBI" id="CHEBI:15378"/>
        <dbReference type="ChEBI" id="CHEBI:57783"/>
        <dbReference type="ChEBI" id="CHEBI:58349"/>
        <dbReference type="ChEBI" id="CHEBI:78460"/>
        <dbReference type="ChEBI" id="CHEBI:78461"/>
    </reaction>
    <physiologicalReaction direction="left-to-right" evidence="45">
        <dbReference type="Rhea" id="RHEA:41841"/>
    </physiologicalReaction>
</comment>
<comment type="catalytic activity">
    <reaction evidence="41">
        <text>decanoyl-[ACP] + malonyl-[ACP] + H(+) = 3-oxododecanoyl-[ACP] + holo-[ACP] + CO2</text>
        <dbReference type="Rhea" id="RHEA:41868"/>
        <dbReference type="Rhea" id="RHEA-COMP:9623"/>
        <dbReference type="Rhea" id="RHEA-COMP:9640"/>
        <dbReference type="Rhea" id="RHEA-COMP:9641"/>
        <dbReference type="Rhea" id="RHEA-COMP:9685"/>
        <dbReference type="ChEBI" id="CHEBI:15378"/>
        <dbReference type="ChEBI" id="CHEBI:16526"/>
        <dbReference type="ChEBI" id="CHEBI:64479"/>
        <dbReference type="ChEBI" id="CHEBI:78449"/>
        <dbReference type="ChEBI" id="CHEBI:78468"/>
        <dbReference type="ChEBI" id="CHEBI:78469"/>
    </reaction>
    <physiologicalReaction direction="left-to-right" evidence="41">
        <dbReference type="Rhea" id="RHEA:41869"/>
    </physiologicalReaction>
</comment>
<evidence type="ECO:0000256" key="31">
    <source>
        <dbReference type="ARBA" id="ARBA00048281"/>
    </source>
</evidence>
<dbReference type="SUPFAM" id="SSF53901">
    <property type="entry name" value="Thiolase-like"/>
    <property type="match status" value="1"/>
</dbReference>
<dbReference type="GO" id="GO:0006633">
    <property type="term" value="P:fatty acid biosynthetic process"/>
    <property type="evidence" value="ECO:0007669"/>
    <property type="project" value="UniProtKB-UniPathway"/>
</dbReference>
<dbReference type="PROSITE" id="PS52004">
    <property type="entry name" value="KS3_2"/>
    <property type="match status" value="1"/>
</dbReference>
<feature type="active site" description="Proton donor; for dehydratase activity" evidence="49">
    <location>
        <position position="1282"/>
    </location>
</feature>
<dbReference type="GO" id="GO:0019171">
    <property type="term" value="F:(3R)-hydroxyacyl-[acyl-carrier-protein] dehydratase activity"/>
    <property type="evidence" value="ECO:0007669"/>
    <property type="project" value="UniProtKB-EC"/>
</dbReference>
<comment type="catalytic activity">
    <reaction evidence="17">
        <text>(3R)-hydroxybutanoyl-[ACP] = (2E)-butenoyl-[ACP] + H2O</text>
        <dbReference type="Rhea" id="RHEA:41808"/>
        <dbReference type="Rhea" id="RHEA-COMP:9626"/>
        <dbReference type="Rhea" id="RHEA-COMP:9627"/>
        <dbReference type="ChEBI" id="CHEBI:15377"/>
        <dbReference type="ChEBI" id="CHEBI:78451"/>
        <dbReference type="ChEBI" id="CHEBI:78453"/>
    </reaction>
    <physiologicalReaction direction="left-to-right" evidence="17">
        <dbReference type="Rhea" id="RHEA:41809"/>
    </physiologicalReaction>
</comment>
<comment type="catalytic activity">
    <reaction evidence="38">
        <text>hexadecanoyl-[ACP] + H2O = hexadecanoate + holo-[ACP] + H(+)</text>
        <dbReference type="Rhea" id="RHEA:41932"/>
        <dbReference type="Rhea" id="RHEA-COMP:9652"/>
        <dbReference type="Rhea" id="RHEA-COMP:9685"/>
        <dbReference type="ChEBI" id="CHEBI:7896"/>
        <dbReference type="ChEBI" id="CHEBI:15377"/>
        <dbReference type="ChEBI" id="CHEBI:15378"/>
        <dbReference type="ChEBI" id="CHEBI:64479"/>
        <dbReference type="ChEBI" id="CHEBI:78483"/>
        <dbReference type="EC" id="3.1.2.14"/>
    </reaction>
    <physiologicalReaction direction="left-to-right" evidence="38">
        <dbReference type="Rhea" id="RHEA:41933"/>
    </physiologicalReaction>
</comment>
<reference evidence="54 55" key="1">
    <citation type="submission" date="2020-02" db="EMBL/GenBank/DDBJ databases">
        <authorList>
            <person name="Ferguson B K."/>
        </authorList>
    </citation>
    <scope>NUCLEOTIDE SEQUENCE [LARGE SCALE GENOMIC DNA]</scope>
</reference>
<dbReference type="InterPro" id="IPR049900">
    <property type="entry name" value="PKS_mFAS_DH"/>
</dbReference>
<dbReference type="Proteomes" id="UP000479190">
    <property type="component" value="Unassembled WGS sequence"/>
</dbReference>
<feature type="active site" description="Proton acceptor; for dehydratase activity" evidence="49">
    <location>
        <position position="1131"/>
    </location>
</feature>
<comment type="catalytic activity">
    <reaction evidence="35">
        <text>3-oxohexanoyl-[ACP] + NADPH + H(+) = (3R)-hydroxyhexanoyl-[ACP] + NADP(+)</text>
        <dbReference type="Rhea" id="RHEA:41824"/>
        <dbReference type="Rhea" id="RHEA-COMP:9629"/>
        <dbReference type="Rhea" id="RHEA-COMP:9630"/>
        <dbReference type="ChEBI" id="CHEBI:15378"/>
        <dbReference type="ChEBI" id="CHEBI:57783"/>
        <dbReference type="ChEBI" id="CHEBI:58349"/>
        <dbReference type="ChEBI" id="CHEBI:78456"/>
        <dbReference type="ChEBI" id="CHEBI:78457"/>
    </reaction>
    <physiologicalReaction direction="left-to-right" evidence="35">
        <dbReference type="Rhea" id="RHEA:41825"/>
    </physiologicalReaction>
</comment>
<dbReference type="InterPro" id="IPR001180">
    <property type="entry name" value="CNH_dom"/>
</dbReference>
<dbReference type="SMART" id="SM00825">
    <property type="entry name" value="PKS_KS"/>
    <property type="match status" value="1"/>
</dbReference>
<dbReference type="InterPro" id="IPR009081">
    <property type="entry name" value="PP-bd_ACP"/>
</dbReference>